<reference evidence="10 11" key="2">
    <citation type="submission" date="2020-03" db="EMBL/GenBank/DDBJ databases">
        <title>Bacillus aquiflavi sp. nov., isolated from yellow water of strong flavor Chinese baijiu in Yibin region of China.</title>
        <authorList>
            <person name="Xie J."/>
        </authorList>
    </citation>
    <scope>NUCLEOTIDE SEQUENCE [LARGE SCALE GENOMIC DNA]</scope>
    <source>
        <strain evidence="10 11">Gsoil 114</strain>
    </source>
</reference>
<dbReference type="AlphaFoldDB" id="A0A6M0PBR4"/>
<dbReference type="EC" id="3.1.21.2" evidence="10"/>
<proteinExistence type="inferred from homology"/>
<organism evidence="10 11">
    <name type="scientific">Heyndrickxia ginsengihumi</name>
    <dbReference type="NCBI Taxonomy" id="363870"/>
    <lineage>
        <taxon>Bacteria</taxon>
        <taxon>Bacillati</taxon>
        <taxon>Bacillota</taxon>
        <taxon>Bacilli</taxon>
        <taxon>Bacillales</taxon>
        <taxon>Bacillaceae</taxon>
        <taxon>Heyndrickxia</taxon>
    </lineage>
</organism>
<dbReference type="PROSITE" id="PS51432">
    <property type="entry name" value="AP_NUCLEASE_F2_4"/>
    <property type="match status" value="1"/>
</dbReference>
<dbReference type="GO" id="GO:0003677">
    <property type="term" value="F:DNA binding"/>
    <property type="evidence" value="ECO:0007669"/>
    <property type="project" value="InterPro"/>
</dbReference>
<keyword evidence="8" id="KW-0234">DNA repair</keyword>
<dbReference type="SUPFAM" id="SSF51658">
    <property type="entry name" value="Xylose isomerase-like"/>
    <property type="match status" value="1"/>
</dbReference>
<name>A0A6M0PBR4_9BACI</name>
<keyword evidence="7" id="KW-0862">Zinc</keyword>
<evidence type="ECO:0000256" key="4">
    <source>
        <dbReference type="ARBA" id="ARBA00022723"/>
    </source>
</evidence>
<evidence type="ECO:0000313" key="10">
    <source>
        <dbReference type="EMBL" id="NEY21559.1"/>
    </source>
</evidence>
<protein>
    <submittedName>
        <fullName evidence="10">Deoxyribonuclease IV</fullName>
        <ecNumber evidence="10">3.1.21.2</ecNumber>
    </submittedName>
</protein>
<evidence type="ECO:0000256" key="8">
    <source>
        <dbReference type="ARBA" id="ARBA00023204"/>
    </source>
</evidence>
<dbReference type="SMART" id="SM00518">
    <property type="entry name" value="AP2Ec"/>
    <property type="match status" value="1"/>
</dbReference>
<dbReference type="InterPro" id="IPR018246">
    <property type="entry name" value="AP_endonuc_F2_Zn_BS"/>
</dbReference>
<keyword evidence="4" id="KW-0479">Metal-binding</keyword>
<reference evidence="10 11" key="1">
    <citation type="submission" date="2020-02" db="EMBL/GenBank/DDBJ databases">
        <authorList>
            <person name="Feng H."/>
        </authorList>
    </citation>
    <scope>NUCLEOTIDE SEQUENCE [LARGE SCALE GENOMIC DNA]</scope>
    <source>
        <strain evidence="10 11">Gsoil 114</strain>
    </source>
</reference>
<keyword evidence="3" id="KW-0540">Nuclease</keyword>
<evidence type="ECO:0000313" key="11">
    <source>
        <dbReference type="Proteomes" id="UP000476934"/>
    </source>
</evidence>
<sequence length="279" mass="31465">MKFGCHISIKDGYLGAARHALSINASAFQYFPKNPRSLSIKQYNVDDVESCKRFCFEHQLISISHTPYPTNLTPVKKKKEQIIESLLNDLVITDACGSVGAVVHFGNQISETNPLASYQLMIEMLNSVLKRWNGQCKILLENNAGKPGSIGTTLEELVQVRNLCNDPEKIGFCFDTCHAFASGLWNGENWQELQTKGTELGYWEHLEVIHLNNCKYPTGSGIDRHAPIFHDGFIKEEQFSVLMSAPELKHLPFILETPHTDSNSHEEEIKQLMTRWGSS</sequence>
<evidence type="ECO:0000259" key="9">
    <source>
        <dbReference type="Pfam" id="PF01261"/>
    </source>
</evidence>
<evidence type="ECO:0000256" key="1">
    <source>
        <dbReference type="ARBA" id="ARBA00001947"/>
    </source>
</evidence>
<dbReference type="GO" id="GO:0008833">
    <property type="term" value="F:deoxyribonuclease IV (phage-T4-induced) activity"/>
    <property type="evidence" value="ECO:0007669"/>
    <property type="project" value="UniProtKB-EC"/>
</dbReference>
<evidence type="ECO:0000256" key="3">
    <source>
        <dbReference type="ARBA" id="ARBA00022722"/>
    </source>
</evidence>
<comment type="caution">
    <text evidence="10">The sequence shown here is derived from an EMBL/GenBank/DDBJ whole genome shotgun (WGS) entry which is preliminary data.</text>
</comment>
<dbReference type="GO" id="GO:0003906">
    <property type="term" value="F:DNA-(apurinic or apyrimidinic site) endonuclease activity"/>
    <property type="evidence" value="ECO:0007669"/>
    <property type="project" value="TreeGrafter"/>
</dbReference>
<evidence type="ECO:0000256" key="6">
    <source>
        <dbReference type="ARBA" id="ARBA00022801"/>
    </source>
</evidence>
<dbReference type="PROSITE" id="PS00730">
    <property type="entry name" value="AP_NUCLEASE_F2_2"/>
    <property type="match status" value="1"/>
</dbReference>
<evidence type="ECO:0000256" key="7">
    <source>
        <dbReference type="ARBA" id="ARBA00022833"/>
    </source>
</evidence>
<dbReference type="Pfam" id="PF01261">
    <property type="entry name" value="AP_endonuc_2"/>
    <property type="match status" value="1"/>
</dbReference>
<dbReference type="Gene3D" id="3.20.20.150">
    <property type="entry name" value="Divalent-metal-dependent TIM barrel enzymes"/>
    <property type="match status" value="1"/>
</dbReference>
<feature type="domain" description="Xylose isomerase-like TIM barrel" evidence="9">
    <location>
        <begin position="20"/>
        <end position="271"/>
    </location>
</feature>
<dbReference type="GO" id="GO:0008081">
    <property type="term" value="F:phosphoric diester hydrolase activity"/>
    <property type="evidence" value="ECO:0007669"/>
    <property type="project" value="TreeGrafter"/>
</dbReference>
<keyword evidence="11" id="KW-1185">Reference proteome</keyword>
<gene>
    <name evidence="10" type="ORF">G4D61_16665</name>
</gene>
<dbReference type="InterPro" id="IPR013022">
    <property type="entry name" value="Xyl_isomerase-like_TIM-brl"/>
</dbReference>
<comment type="similarity">
    <text evidence="2">Belongs to the AP endonuclease 2 family.</text>
</comment>
<dbReference type="EMBL" id="JAAIWK010000039">
    <property type="protein sequence ID" value="NEY21559.1"/>
    <property type="molecule type" value="Genomic_DNA"/>
</dbReference>
<dbReference type="PANTHER" id="PTHR21445:SF0">
    <property type="entry name" value="APURINIC-APYRIMIDINIC ENDONUCLEASE"/>
    <property type="match status" value="1"/>
</dbReference>
<dbReference type="InterPro" id="IPR001719">
    <property type="entry name" value="AP_endonuc_2"/>
</dbReference>
<dbReference type="InterPro" id="IPR036237">
    <property type="entry name" value="Xyl_isomerase-like_sf"/>
</dbReference>
<comment type="cofactor">
    <cofactor evidence="1">
        <name>Zn(2+)</name>
        <dbReference type="ChEBI" id="CHEBI:29105"/>
    </cofactor>
</comment>
<keyword evidence="6 10" id="KW-0378">Hydrolase</keyword>
<dbReference type="RefSeq" id="WP_025726845.1">
    <property type="nucleotide sequence ID" value="NZ_JAAIWK010000039.1"/>
</dbReference>
<dbReference type="NCBIfam" id="TIGR00587">
    <property type="entry name" value="nfo"/>
    <property type="match status" value="1"/>
</dbReference>
<accession>A0A6M0PBR4</accession>
<evidence type="ECO:0000256" key="5">
    <source>
        <dbReference type="ARBA" id="ARBA00022763"/>
    </source>
</evidence>
<dbReference type="GO" id="GO:0008270">
    <property type="term" value="F:zinc ion binding"/>
    <property type="evidence" value="ECO:0007669"/>
    <property type="project" value="InterPro"/>
</dbReference>
<evidence type="ECO:0000256" key="2">
    <source>
        <dbReference type="ARBA" id="ARBA00005340"/>
    </source>
</evidence>
<dbReference type="PANTHER" id="PTHR21445">
    <property type="entry name" value="ENDONUCLEASE IV ENDODEOXYRIBONUCLEASE IV"/>
    <property type="match status" value="1"/>
</dbReference>
<dbReference type="Proteomes" id="UP000476934">
    <property type="component" value="Unassembled WGS sequence"/>
</dbReference>
<dbReference type="GO" id="GO:0006284">
    <property type="term" value="P:base-excision repair"/>
    <property type="evidence" value="ECO:0007669"/>
    <property type="project" value="TreeGrafter"/>
</dbReference>
<keyword evidence="5" id="KW-0227">DNA damage</keyword>